<feature type="transmembrane region" description="Helical" evidence="1">
    <location>
        <begin position="145"/>
        <end position="164"/>
    </location>
</feature>
<feature type="transmembrane region" description="Helical" evidence="1">
    <location>
        <begin position="120"/>
        <end position="139"/>
    </location>
</feature>
<feature type="transmembrane region" description="Helical" evidence="1">
    <location>
        <begin position="281"/>
        <end position="301"/>
    </location>
</feature>
<dbReference type="EMBL" id="VLPL01000003">
    <property type="protein sequence ID" value="TSJ45591.1"/>
    <property type="molecule type" value="Genomic_DNA"/>
</dbReference>
<sequence>MINGQLLKFLWKVRFFKLIFHLAAKTIGQFQVGIMTTLKSTAMENYLGMGVGIIAIISAFLVRSAFLFKTSLCIAIICLTVVLTNGFENDPSLELICFTLIGMIALGYVISLLPEKIRSIAPYFVGMLALIPIGAKANYQGFEVNWTFEVAAFAIIGSIIPLFAKIKDWFAERWFGANKVEFSTAVSLVYLGIFVFVASFMVSTFGVILLATGYFAANLALRSNNGLQLSILLFAVSWIFFSLNALEIPDSLLKGNLWMGILAGLGSLWACKSIRSEKARIFLSLFLPLVIIGVLVSFGLINENFGGMPTYLGAIIGSSLALALIEQPEAEKPFQGMLLPLILIGFTFPTATCLRREKLEVETLLAKSDELTGQPAKKKDVMDMPAIALTDGDAGAWESIAANSKLEFEVGPAASRTSGAIKDFTVDIQLDKAGVLENLNVEMKSASLTTFNDIRDESVLGDEFIESEKYPKITFRSKKIEKIGEDYKITGDLKFVGAKVETVLNLRFVSKVEKDGSEILVFVGKTVVDRTKHNMTSDSKIGDLVDVTFEVAVAR</sequence>
<name>A0A556N080_9FLAO</name>
<keyword evidence="1" id="KW-0472">Membrane</keyword>
<dbReference type="SUPFAM" id="SSF101874">
    <property type="entry name" value="YceI-like"/>
    <property type="match status" value="1"/>
</dbReference>
<feature type="transmembrane region" description="Helical" evidence="1">
    <location>
        <begin position="93"/>
        <end position="113"/>
    </location>
</feature>
<evidence type="ECO:0000259" key="2">
    <source>
        <dbReference type="SMART" id="SM00867"/>
    </source>
</evidence>
<keyword evidence="1" id="KW-1133">Transmembrane helix</keyword>
<keyword evidence="4" id="KW-1185">Reference proteome</keyword>
<reference evidence="3 4" key="1">
    <citation type="submission" date="2019-07" db="EMBL/GenBank/DDBJ databases">
        <authorList>
            <person name="Huq M.A."/>
        </authorList>
    </citation>
    <scope>NUCLEOTIDE SEQUENCE [LARGE SCALE GENOMIC DNA]</scope>
    <source>
        <strain evidence="3 4">MAH-3</strain>
    </source>
</reference>
<feature type="transmembrane region" description="Helical" evidence="1">
    <location>
        <begin position="15"/>
        <end position="34"/>
    </location>
</feature>
<organism evidence="3 4">
    <name type="scientific">Fluviicola chungangensis</name>
    <dbReference type="NCBI Taxonomy" id="2597671"/>
    <lineage>
        <taxon>Bacteria</taxon>
        <taxon>Pseudomonadati</taxon>
        <taxon>Bacteroidota</taxon>
        <taxon>Flavobacteriia</taxon>
        <taxon>Flavobacteriales</taxon>
        <taxon>Crocinitomicaceae</taxon>
        <taxon>Fluviicola</taxon>
    </lineage>
</organism>
<evidence type="ECO:0000313" key="4">
    <source>
        <dbReference type="Proteomes" id="UP000316008"/>
    </source>
</evidence>
<keyword evidence="1" id="KW-0812">Transmembrane</keyword>
<evidence type="ECO:0000256" key="1">
    <source>
        <dbReference type="SAM" id="Phobius"/>
    </source>
</evidence>
<gene>
    <name evidence="3" type="ORF">FO442_07510</name>
</gene>
<feature type="transmembrane region" description="Helical" evidence="1">
    <location>
        <begin position="46"/>
        <end position="62"/>
    </location>
</feature>
<protein>
    <submittedName>
        <fullName evidence="3">YceI family protein</fullName>
    </submittedName>
</protein>
<dbReference type="Gene3D" id="2.40.128.110">
    <property type="entry name" value="Lipid/polyisoprenoid-binding, YceI-like"/>
    <property type="match status" value="1"/>
</dbReference>
<feature type="domain" description="Lipid/polyisoprenoid-binding YceI-like" evidence="2">
    <location>
        <begin position="396"/>
        <end position="554"/>
    </location>
</feature>
<dbReference type="InterPro" id="IPR007372">
    <property type="entry name" value="Lipid/polyisoprenoid-bd_YceI"/>
</dbReference>
<dbReference type="PANTHER" id="PTHR34406:SF1">
    <property type="entry name" value="PROTEIN YCEI"/>
    <property type="match status" value="1"/>
</dbReference>
<proteinExistence type="predicted"/>
<comment type="caution">
    <text evidence="3">The sequence shown here is derived from an EMBL/GenBank/DDBJ whole genome shotgun (WGS) entry which is preliminary data.</text>
</comment>
<dbReference type="PANTHER" id="PTHR34406">
    <property type="entry name" value="PROTEIN YCEI"/>
    <property type="match status" value="1"/>
</dbReference>
<dbReference type="Pfam" id="PF04264">
    <property type="entry name" value="YceI"/>
    <property type="match status" value="1"/>
</dbReference>
<dbReference type="Proteomes" id="UP000316008">
    <property type="component" value="Unassembled WGS sequence"/>
</dbReference>
<dbReference type="InterPro" id="IPR036761">
    <property type="entry name" value="TTHA0802/YceI-like_sf"/>
</dbReference>
<evidence type="ECO:0000313" key="3">
    <source>
        <dbReference type="EMBL" id="TSJ45591.1"/>
    </source>
</evidence>
<dbReference type="SMART" id="SM00867">
    <property type="entry name" value="YceI"/>
    <property type="match status" value="1"/>
</dbReference>
<feature type="transmembrane region" description="Helical" evidence="1">
    <location>
        <begin position="67"/>
        <end position="87"/>
    </location>
</feature>
<feature type="transmembrane region" description="Helical" evidence="1">
    <location>
        <begin position="227"/>
        <end position="245"/>
    </location>
</feature>
<accession>A0A556N080</accession>
<feature type="transmembrane region" description="Helical" evidence="1">
    <location>
        <begin position="185"/>
        <end position="215"/>
    </location>
</feature>
<dbReference type="OrthoDB" id="9811006at2"/>
<dbReference type="AlphaFoldDB" id="A0A556N080"/>